<keyword evidence="1" id="KW-0378">Hydrolase</keyword>
<dbReference type="Gene3D" id="3.40.50.1820">
    <property type="entry name" value="alpha/beta hydrolase"/>
    <property type="match status" value="1"/>
</dbReference>
<dbReference type="GO" id="GO:0008579">
    <property type="term" value="F:JUN kinase phosphatase activity"/>
    <property type="evidence" value="ECO:0007669"/>
    <property type="project" value="TreeGrafter"/>
</dbReference>
<dbReference type="CDD" id="cd14498">
    <property type="entry name" value="DSP"/>
    <property type="match status" value="1"/>
</dbReference>
<dbReference type="Gene3D" id="3.90.190.10">
    <property type="entry name" value="Protein tyrosine phosphatase superfamily"/>
    <property type="match status" value="1"/>
</dbReference>
<dbReference type="GeneID" id="8863513"/>
<dbReference type="GO" id="GO:0005737">
    <property type="term" value="C:cytoplasm"/>
    <property type="evidence" value="ECO:0007669"/>
    <property type="project" value="TreeGrafter"/>
</dbReference>
<accession>D2VXY4</accession>
<dbReference type="eggNOG" id="KOG1716">
    <property type="taxonomic scope" value="Eukaryota"/>
</dbReference>
<dbReference type="PROSITE" id="PS50056">
    <property type="entry name" value="TYR_PHOSPHATASE_2"/>
    <property type="match status" value="1"/>
</dbReference>
<dbReference type="SMART" id="SM00195">
    <property type="entry name" value="DSPc"/>
    <property type="match status" value="1"/>
</dbReference>
<reference evidence="5 6" key="1">
    <citation type="journal article" date="2010" name="Cell">
        <title>The genome of Naegleria gruberi illuminates early eukaryotic versatility.</title>
        <authorList>
            <person name="Fritz-Laylin L.K."/>
            <person name="Prochnik S.E."/>
            <person name="Ginger M.L."/>
            <person name="Dacks J.B."/>
            <person name="Carpenter M.L."/>
            <person name="Field M.C."/>
            <person name="Kuo A."/>
            <person name="Paredez A."/>
            <person name="Chapman J."/>
            <person name="Pham J."/>
            <person name="Shu S."/>
            <person name="Neupane R."/>
            <person name="Cipriano M."/>
            <person name="Mancuso J."/>
            <person name="Tu H."/>
            <person name="Salamov A."/>
            <person name="Lindquist E."/>
            <person name="Shapiro H."/>
            <person name="Lucas S."/>
            <person name="Grigoriev I.V."/>
            <person name="Cande W.Z."/>
            <person name="Fulton C."/>
            <person name="Rokhsar D.S."/>
            <person name="Dawson S.C."/>
        </authorList>
    </citation>
    <scope>NUCLEOTIDE SEQUENCE [LARGE SCALE GENOMIC DNA]</scope>
    <source>
        <strain evidence="5 6">NEG-M</strain>
    </source>
</reference>
<name>D2VXY4_NAEGR</name>
<dbReference type="InterPro" id="IPR002921">
    <property type="entry name" value="Fungal_lipase-type"/>
</dbReference>
<evidence type="ECO:0000313" key="6">
    <source>
        <dbReference type="Proteomes" id="UP000006671"/>
    </source>
</evidence>
<dbReference type="VEuPathDB" id="AmoebaDB:NAEGRDRAFT_74002"/>
<dbReference type="InParanoid" id="D2VXY4"/>
<dbReference type="InterPro" id="IPR016130">
    <property type="entry name" value="Tyr_Pase_AS"/>
</dbReference>
<dbReference type="STRING" id="5762.D2VXY4"/>
<dbReference type="KEGG" id="ngr:NAEGRDRAFT_74002"/>
<dbReference type="Pfam" id="PF00782">
    <property type="entry name" value="DSPc"/>
    <property type="match status" value="1"/>
</dbReference>
<dbReference type="PROSITE" id="PS50054">
    <property type="entry name" value="TYR_PHOSPHATASE_DUAL"/>
    <property type="match status" value="1"/>
</dbReference>
<dbReference type="SUPFAM" id="SSF53474">
    <property type="entry name" value="alpha/beta-Hydrolases"/>
    <property type="match status" value="1"/>
</dbReference>
<dbReference type="PANTHER" id="PTHR46377">
    <property type="entry name" value="DUAL SPECIFICITY PROTEIN PHOSPHATASE 19"/>
    <property type="match status" value="1"/>
</dbReference>
<protein>
    <submittedName>
        <fullName evidence="5">Predicted protein</fullName>
    </submittedName>
</protein>
<dbReference type="PANTHER" id="PTHR46377:SF1">
    <property type="entry name" value="DUAL SPECIFICITY PROTEIN PHOSPHATASE 19"/>
    <property type="match status" value="1"/>
</dbReference>
<dbReference type="Proteomes" id="UP000006671">
    <property type="component" value="Unassembled WGS sequence"/>
</dbReference>
<keyword evidence="6" id="KW-1185">Reference proteome</keyword>
<dbReference type="EMBL" id="GG738909">
    <property type="protein sequence ID" value="EFC38319.1"/>
    <property type="molecule type" value="Genomic_DNA"/>
</dbReference>
<dbReference type="InterPro" id="IPR029021">
    <property type="entry name" value="Prot-tyrosine_phosphatase-like"/>
</dbReference>
<feature type="domain" description="Tyrosine specific protein phosphatases" evidence="4">
    <location>
        <begin position="878"/>
        <end position="942"/>
    </location>
</feature>
<organism evidence="6">
    <name type="scientific">Naegleria gruberi</name>
    <name type="common">Amoeba</name>
    <dbReference type="NCBI Taxonomy" id="5762"/>
    <lineage>
        <taxon>Eukaryota</taxon>
        <taxon>Discoba</taxon>
        <taxon>Heterolobosea</taxon>
        <taxon>Tetramitia</taxon>
        <taxon>Eutetramitia</taxon>
        <taxon>Vahlkampfiidae</taxon>
        <taxon>Naegleria</taxon>
    </lineage>
</organism>
<evidence type="ECO:0000259" key="4">
    <source>
        <dbReference type="PROSITE" id="PS50056"/>
    </source>
</evidence>
<dbReference type="AlphaFoldDB" id="D2VXY4"/>
<dbReference type="InterPro" id="IPR000387">
    <property type="entry name" value="Tyr_Pase_dom"/>
</dbReference>
<dbReference type="Pfam" id="PF01764">
    <property type="entry name" value="Lipase_3"/>
    <property type="match status" value="1"/>
</dbReference>
<evidence type="ECO:0000259" key="3">
    <source>
        <dbReference type="PROSITE" id="PS50054"/>
    </source>
</evidence>
<evidence type="ECO:0000256" key="2">
    <source>
        <dbReference type="ARBA" id="ARBA00022912"/>
    </source>
</evidence>
<evidence type="ECO:0000256" key="1">
    <source>
        <dbReference type="ARBA" id="ARBA00022801"/>
    </source>
</evidence>
<dbReference type="OrthoDB" id="2017893at2759"/>
<dbReference type="SUPFAM" id="SSF52799">
    <property type="entry name" value="(Phosphotyrosine protein) phosphatases II"/>
    <property type="match status" value="1"/>
</dbReference>
<feature type="domain" description="Tyrosine-protein phosphatase" evidence="3">
    <location>
        <begin position="805"/>
        <end position="948"/>
    </location>
</feature>
<gene>
    <name evidence="5" type="ORF">NAEGRDRAFT_74002</name>
</gene>
<dbReference type="RefSeq" id="XP_002671063.1">
    <property type="nucleotide sequence ID" value="XM_002671017.1"/>
</dbReference>
<keyword evidence="2" id="KW-0904">Protein phosphatase</keyword>
<dbReference type="InterPro" id="IPR029058">
    <property type="entry name" value="AB_hydrolase_fold"/>
</dbReference>
<sequence length="948" mass="106662">MSKQQTIDEHLKDIHISKEIISTCAILSDCCYSQDPVEHIGNYSGCNVIVDQLVKSTDMNIHPFLMAESSDPKILYVAFKGSETVSDILANLNCFPTSLEESNGSYHRGFSAKISAMQMNFFIDYLDKGYKVVFCGHSIGGSLAGLAAIRVLHSKPKKKEHVYCVGFGAPLFASSVVKEEISKYSKQFLWFLYEKDLVQPCLLALQQIANYSEKPTKHSSPIKVDQVNFVKLLVDGVSTFDTLVDSFKQISDYVNDDLFTFSGLFWKLVTMATPKLKSNFPTIATKIIEWLTYSKIGVFYTFSTSEIVSFNVDAISASTGEITDTTFLERSKMISYINAFHSLFVISTPNHRKVKSMMFDICEIEPCLTRIASINENSKMIEKQLGKSTYFVSDMKDRSFKIHISDRNGIFKTILNMTSSKTNISISTPVINSDNICFTIKSDEKLEDSISIQFEVNYWFGKTSFVFAVYFARPSPNSKQEVVVSSMDPVNLLFMVVKHLHTGRLSKSSLSSDYLKKMLDIDFTTLQDEDFDIDKGTLLMKIDNFIQKISSSEDSSLLSYALYGIIGLVGLGVAAYGSFHLYKYLSISSIPRAGNSLRGASESIGKGLSIKSILTTMCVGIGSSSYINLAISQKHSHTIQSYLDLCKRLFYLTKENLSPFQQQIVNYRLIEETIEKNSLHLKANEKNTNAVTMISRFNEIRKELTKQKVTIAIHAENDIAEVLVNFIQLSPLGDLCSVDVISDTSRKVKLSFYDLIILIVEEDRMYEEEWNIMAASLALLIEGVDDCLYSKVWQIKMSKVNDELDCNEIIPRLFLGSEDAAYADINILKGEPYKFTHICVCGFGLIKKHEKTSQIEYYHIKAVDLPVYNITKDVKSCAEFIDNALNGDENNRVLVHCSRGVSRSASIVTAYLMLKKGMTFEEAYYGNVKKKRSIVCLNQGFAEQLKGL</sequence>
<dbReference type="InterPro" id="IPR000340">
    <property type="entry name" value="Dual-sp_phosphatase_cat-dom"/>
</dbReference>
<dbReference type="CDD" id="cd00519">
    <property type="entry name" value="Lipase_3"/>
    <property type="match status" value="1"/>
</dbReference>
<dbReference type="PROSITE" id="PS00383">
    <property type="entry name" value="TYR_PHOSPHATASE_1"/>
    <property type="match status" value="1"/>
</dbReference>
<dbReference type="GO" id="GO:0006629">
    <property type="term" value="P:lipid metabolic process"/>
    <property type="evidence" value="ECO:0007669"/>
    <property type="project" value="InterPro"/>
</dbReference>
<evidence type="ECO:0000313" key="5">
    <source>
        <dbReference type="EMBL" id="EFC38319.1"/>
    </source>
</evidence>
<dbReference type="InterPro" id="IPR020422">
    <property type="entry name" value="TYR_PHOSPHATASE_DUAL_dom"/>
</dbReference>
<proteinExistence type="predicted"/>